<dbReference type="PRINTS" id="PR01036">
    <property type="entry name" value="TCRTETB"/>
</dbReference>
<feature type="domain" description="Major facilitator superfamily (MFS) profile" evidence="8">
    <location>
        <begin position="22"/>
        <end position="457"/>
    </location>
</feature>
<comment type="caution">
    <text evidence="9">The sequence shown here is derived from an EMBL/GenBank/DDBJ whole genome shotgun (WGS) entry which is preliminary data.</text>
</comment>
<feature type="transmembrane region" description="Helical" evidence="7">
    <location>
        <begin position="88"/>
        <end position="107"/>
    </location>
</feature>
<evidence type="ECO:0000259" key="8">
    <source>
        <dbReference type="PROSITE" id="PS50850"/>
    </source>
</evidence>
<evidence type="ECO:0000313" key="9">
    <source>
        <dbReference type="EMBL" id="MBB4566993.1"/>
    </source>
</evidence>
<dbReference type="Proteomes" id="UP000543836">
    <property type="component" value="Unassembled WGS sequence"/>
</dbReference>
<feature type="transmembrane region" description="Helical" evidence="7">
    <location>
        <begin position="59"/>
        <end position="76"/>
    </location>
</feature>
<dbReference type="SUPFAM" id="SSF103473">
    <property type="entry name" value="MFS general substrate transporter"/>
    <property type="match status" value="1"/>
</dbReference>
<dbReference type="PANTHER" id="PTHR42718:SF46">
    <property type="entry name" value="BLR6921 PROTEIN"/>
    <property type="match status" value="1"/>
</dbReference>
<dbReference type="InterPro" id="IPR036259">
    <property type="entry name" value="MFS_trans_sf"/>
</dbReference>
<comment type="subcellular location">
    <subcellularLocation>
        <location evidence="1">Cell membrane</location>
        <topology evidence="1">Multi-pass membrane protein</topology>
    </subcellularLocation>
</comment>
<feature type="transmembrane region" description="Helical" evidence="7">
    <location>
        <begin position="272"/>
        <end position="295"/>
    </location>
</feature>
<dbReference type="AlphaFoldDB" id="A0A7W6ZQQ9"/>
<dbReference type="InterPro" id="IPR020846">
    <property type="entry name" value="MFS_dom"/>
</dbReference>
<keyword evidence="2" id="KW-0813">Transport</keyword>
<evidence type="ECO:0000256" key="2">
    <source>
        <dbReference type="ARBA" id="ARBA00022448"/>
    </source>
</evidence>
<feature type="transmembrane region" description="Helical" evidence="7">
    <location>
        <begin position="301"/>
        <end position="321"/>
    </location>
</feature>
<keyword evidence="5 7" id="KW-1133">Transmembrane helix</keyword>
<evidence type="ECO:0000256" key="3">
    <source>
        <dbReference type="ARBA" id="ARBA00022475"/>
    </source>
</evidence>
<accession>A0A7W6ZQQ9</accession>
<sequence>MSLTSLATPTYDGLPYPRRYLAVGVLLVTLVLVVLDGAIANVALPSIAASLGADASDTVWVVSSYQLAVLVALLPCGALGEIHGPRRVFLMGVALFTMASAACALAANLPVLIAARFAQGLGAGAIMALGIMNLRFAVPQRLLGTIIGVNAMVIAISSAAGPGVAGAILSVASWPWLFAVNIPLGVIVLLSGGLLGPLPGVKRPLNVAALLANTLTFVLFFSGADRIATAPISGSILIGGSILALVALLRLERKSAAPIVPTDLLAEPAFRVAVIASIACFTGQMLSYVALPFYLQHTLHMPPVLTGLYMMPWPAATIVVAPISGRLANRIKTAWLCASGGALLAIGLVIAGLCPPDPRGIAFLAGTVIAGVGFGLFQTPNNRILLLSAPKARSGAAGAMQGTARLLGQTFGAICMSIIFETVPQANAPGFALVLAGLCAAVSSCVSLNRARYETIG</sequence>
<feature type="transmembrane region" description="Helical" evidence="7">
    <location>
        <begin position="20"/>
        <end position="39"/>
    </location>
</feature>
<keyword evidence="6 7" id="KW-0472">Membrane</keyword>
<dbReference type="InterPro" id="IPR011701">
    <property type="entry name" value="MFS"/>
</dbReference>
<feature type="transmembrane region" description="Helical" evidence="7">
    <location>
        <begin position="398"/>
        <end position="420"/>
    </location>
</feature>
<feature type="transmembrane region" description="Helical" evidence="7">
    <location>
        <begin position="174"/>
        <end position="195"/>
    </location>
</feature>
<dbReference type="EMBL" id="JACIIG010000002">
    <property type="protein sequence ID" value="MBB4566993.1"/>
    <property type="molecule type" value="Genomic_DNA"/>
</dbReference>
<proteinExistence type="predicted"/>
<evidence type="ECO:0000256" key="7">
    <source>
        <dbReference type="SAM" id="Phobius"/>
    </source>
</evidence>
<organism evidence="9 10">
    <name type="scientific">Rhizobium leucaenae</name>
    <dbReference type="NCBI Taxonomy" id="29450"/>
    <lineage>
        <taxon>Bacteria</taxon>
        <taxon>Pseudomonadati</taxon>
        <taxon>Pseudomonadota</taxon>
        <taxon>Alphaproteobacteria</taxon>
        <taxon>Hyphomicrobiales</taxon>
        <taxon>Rhizobiaceae</taxon>
        <taxon>Rhizobium/Agrobacterium group</taxon>
        <taxon>Rhizobium</taxon>
    </lineage>
</organism>
<feature type="transmembrane region" description="Helical" evidence="7">
    <location>
        <begin position="207"/>
        <end position="224"/>
    </location>
</feature>
<evidence type="ECO:0000313" key="10">
    <source>
        <dbReference type="Proteomes" id="UP000543836"/>
    </source>
</evidence>
<dbReference type="Gene3D" id="1.20.1720.10">
    <property type="entry name" value="Multidrug resistance protein D"/>
    <property type="match status" value="1"/>
</dbReference>
<dbReference type="GO" id="GO:0005886">
    <property type="term" value="C:plasma membrane"/>
    <property type="evidence" value="ECO:0007669"/>
    <property type="project" value="UniProtKB-SubCell"/>
</dbReference>
<feature type="transmembrane region" description="Helical" evidence="7">
    <location>
        <begin position="359"/>
        <end position="377"/>
    </location>
</feature>
<feature type="transmembrane region" description="Helical" evidence="7">
    <location>
        <begin position="426"/>
        <end position="448"/>
    </location>
</feature>
<feature type="transmembrane region" description="Helical" evidence="7">
    <location>
        <begin position="113"/>
        <end position="134"/>
    </location>
</feature>
<name>A0A7W6ZQQ9_9HYPH</name>
<keyword evidence="10" id="KW-1185">Reference proteome</keyword>
<dbReference type="Pfam" id="PF07690">
    <property type="entry name" value="MFS_1"/>
    <property type="match status" value="1"/>
</dbReference>
<keyword evidence="4 7" id="KW-0812">Transmembrane</keyword>
<evidence type="ECO:0000256" key="1">
    <source>
        <dbReference type="ARBA" id="ARBA00004651"/>
    </source>
</evidence>
<protein>
    <submittedName>
        <fullName evidence="9">DHA2 family multidrug resistance protein-like MFS transporter</fullName>
    </submittedName>
</protein>
<dbReference type="PANTHER" id="PTHR42718">
    <property type="entry name" value="MAJOR FACILITATOR SUPERFAMILY MULTIDRUG TRANSPORTER MFSC"/>
    <property type="match status" value="1"/>
</dbReference>
<feature type="transmembrane region" description="Helical" evidence="7">
    <location>
        <begin position="146"/>
        <end position="168"/>
    </location>
</feature>
<evidence type="ECO:0000256" key="5">
    <source>
        <dbReference type="ARBA" id="ARBA00022989"/>
    </source>
</evidence>
<feature type="transmembrane region" description="Helical" evidence="7">
    <location>
        <begin position="230"/>
        <end position="251"/>
    </location>
</feature>
<dbReference type="PROSITE" id="PS50850">
    <property type="entry name" value="MFS"/>
    <property type="match status" value="1"/>
</dbReference>
<dbReference type="Gene3D" id="1.20.1250.20">
    <property type="entry name" value="MFS general substrate transporter like domains"/>
    <property type="match status" value="1"/>
</dbReference>
<reference evidence="9 10" key="1">
    <citation type="submission" date="2020-08" db="EMBL/GenBank/DDBJ databases">
        <title>Genomic Encyclopedia of Type Strains, Phase IV (KMG-V): Genome sequencing to study the core and pangenomes of soil and plant-associated prokaryotes.</title>
        <authorList>
            <person name="Whitman W."/>
        </authorList>
    </citation>
    <scope>NUCLEOTIDE SEQUENCE [LARGE SCALE GENOMIC DNA]</scope>
    <source>
        <strain evidence="9 10">SEMIA 492</strain>
    </source>
</reference>
<keyword evidence="3" id="KW-1003">Cell membrane</keyword>
<dbReference type="GO" id="GO:0022857">
    <property type="term" value="F:transmembrane transporter activity"/>
    <property type="evidence" value="ECO:0007669"/>
    <property type="project" value="InterPro"/>
</dbReference>
<dbReference type="CDD" id="cd17321">
    <property type="entry name" value="MFS_MMR_MDR_like"/>
    <property type="match status" value="1"/>
</dbReference>
<evidence type="ECO:0000256" key="6">
    <source>
        <dbReference type="ARBA" id="ARBA00023136"/>
    </source>
</evidence>
<feature type="transmembrane region" description="Helical" evidence="7">
    <location>
        <begin position="333"/>
        <end position="353"/>
    </location>
</feature>
<gene>
    <name evidence="9" type="ORF">GGE60_001094</name>
</gene>
<evidence type="ECO:0000256" key="4">
    <source>
        <dbReference type="ARBA" id="ARBA00022692"/>
    </source>
</evidence>